<reference evidence="2 3" key="1">
    <citation type="submission" date="2017-10" db="EMBL/GenBank/DDBJ databases">
        <title>Genomics of the genus Arcobacter.</title>
        <authorList>
            <person name="Perez-Cataluna A."/>
            <person name="Figueras M.J."/>
        </authorList>
    </citation>
    <scope>NUCLEOTIDE SEQUENCE [LARGE SCALE GENOMIC DNA]</scope>
    <source>
        <strain evidence="2 3">CECT 8993</strain>
    </source>
</reference>
<dbReference type="PANTHER" id="PTHR13016:SF0">
    <property type="entry name" value="AMME SYNDROME CANDIDATE GENE 1 PROTEIN"/>
    <property type="match status" value="1"/>
</dbReference>
<dbReference type="RefSeq" id="WP_128983531.1">
    <property type="nucleotide sequence ID" value="NZ_PDKJ01000024.1"/>
</dbReference>
<organism evidence="2 3">
    <name type="scientific">Halarcobacter ebronensis</name>
    <dbReference type="NCBI Taxonomy" id="1462615"/>
    <lineage>
        <taxon>Bacteria</taxon>
        <taxon>Pseudomonadati</taxon>
        <taxon>Campylobacterota</taxon>
        <taxon>Epsilonproteobacteria</taxon>
        <taxon>Campylobacterales</taxon>
        <taxon>Arcobacteraceae</taxon>
        <taxon>Halarcobacter</taxon>
    </lineage>
</organism>
<evidence type="ECO:0000259" key="1">
    <source>
        <dbReference type="PROSITE" id="PS51112"/>
    </source>
</evidence>
<evidence type="ECO:0000313" key="3">
    <source>
        <dbReference type="Proteomes" id="UP000290172"/>
    </source>
</evidence>
<dbReference type="Gene3D" id="3.30.700.20">
    <property type="entry name" value="Hypothetical protein ph0010, domain 1"/>
    <property type="match status" value="1"/>
</dbReference>
<proteinExistence type="predicted"/>
<dbReference type="InterPro" id="IPR036071">
    <property type="entry name" value="AMMECR1_dom_sf"/>
</dbReference>
<name>A0A4Q0Y741_9BACT</name>
<dbReference type="PANTHER" id="PTHR13016">
    <property type="entry name" value="AMMECR1 HOMOLOG"/>
    <property type="match status" value="1"/>
</dbReference>
<dbReference type="NCBIfam" id="TIGR00296">
    <property type="entry name" value="TIGR00296 family protein"/>
    <property type="match status" value="1"/>
</dbReference>
<dbReference type="InterPro" id="IPR027485">
    <property type="entry name" value="AMMECR1_N"/>
</dbReference>
<dbReference type="InterPro" id="IPR002733">
    <property type="entry name" value="AMMECR1_domain"/>
</dbReference>
<dbReference type="Gene3D" id="3.30.1490.150">
    <property type="entry name" value="Hypothetical protein ph0010, domain 2"/>
    <property type="match status" value="1"/>
</dbReference>
<dbReference type="InterPro" id="IPR027623">
    <property type="entry name" value="AmmeMemoSam_A"/>
</dbReference>
<feature type="domain" description="AMMECR1" evidence="1">
    <location>
        <begin position="3"/>
        <end position="183"/>
    </location>
</feature>
<sequence length="183" mass="21120">MGEKNRVLLKIAKEAIETTFENKKVNKESYLENYDFLKEQEATFVTLTLNGKLRGCIGSLIAHRTLFDDLINNAKAAAFSDPRFNPLTKDEFEKIKIEISILTKPEPLEYKDFEDLKSKLIPKKHGVILQLDGHRATFLPQVWDELSTFEEFMVHLCQKAGLNPQKLSTYPKIETYEAIKIKE</sequence>
<dbReference type="EMBL" id="PDKJ01000024">
    <property type="protein sequence ID" value="RXJ65565.1"/>
    <property type="molecule type" value="Genomic_DNA"/>
</dbReference>
<gene>
    <name evidence="2" type="ORF">CRV08_14900</name>
</gene>
<dbReference type="InterPro" id="IPR023473">
    <property type="entry name" value="AMMECR1"/>
</dbReference>
<dbReference type="Pfam" id="PF01871">
    <property type="entry name" value="AMMECR1"/>
    <property type="match status" value="1"/>
</dbReference>
<evidence type="ECO:0000313" key="2">
    <source>
        <dbReference type="EMBL" id="RXJ65565.1"/>
    </source>
</evidence>
<dbReference type="NCBIfam" id="TIGR04335">
    <property type="entry name" value="AmmeMemoSam_A"/>
    <property type="match status" value="1"/>
</dbReference>
<dbReference type="PROSITE" id="PS51112">
    <property type="entry name" value="AMMECR1"/>
    <property type="match status" value="1"/>
</dbReference>
<accession>A0A4Q0Y741</accession>
<protein>
    <submittedName>
        <fullName evidence="2">AMMECR1 domain-containing protein</fullName>
    </submittedName>
</protein>
<dbReference type="Proteomes" id="UP000290172">
    <property type="component" value="Unassembled WGS sequence"/>
</dbReference>
<dbReference type="SUPFAM" id="SSF143447">
    <property type="entry name" value="AMMECR1-like"/>
    <property type="match status" value="1"/>
</dbReference>
<comment type="caution">
    <text evidence="2">The sequence shown here is derived from an EMBL/GenBank/DDBJ whole genome shotgun (WGS) entry which is preliminary data.</text>
</comment>
<dbReference type="AlphaFoldDB" id="A0A4Q0Y741"/>